<feature type="compositionally biased region" description="Polar residues" evidence="1">
    <location>
        <begin position="381"/>
        <end position="401"/>
    </location>
</feature>
<evidence type="ECO:0000256" key="1">
    <source>
        <dbReference type="SAM" id="MobiDB-lite"/>
    </source>
</evidence>
<organism evidence="2 3">
    <name type="scientific">Cercospora beticola</name>
    <name type="common">Sugarbeet leaf spot fungus</name>
    <dbReference type="NCBI Taxonomy" id="122368"/>
    <lineage>
        <taxon>Eukaryota</taxon>
        <taxon>Fungi</taxon>
        <taxon>Dikarya</taxon>
        <taxon>Ascomycota</taxon>
        <taxon>Pezizomycotina</taxon>
        <taxon>Dothideomycetes</taxon>
        <taxon>Dothideomycetidae</taxon>
        <taxon>Mycosphaerellales</taxon>
        <taxon>Mycosphaerellaceae</taxon>
        <taxon>Cercospora</taxon>
    </lineage>
</organism>
<dbReference type="AlphaFoldDB" id="A0A2G5GKP3"/>
<evidence type="ECO:0000313" key="2">
    <source>
        <dbReference type="EMBL" id="PIA80865.1"/>
    </source>
</evidence>
<evidence type="ECO:0000313" key="3">
    <source>
        <dbReference type="Proteomes" id="UP000230605"/>
    </source>
</evidence>
<sequence>MIATMDLLKKSKPLSDGPTYDCVARSMLMTARSCPPESVCIGILPHRNGILPPVTSALAYSPLSCIGCTLSVQGLARIMSMVAVENDNAYKSKLKDGARRPFPTLEGCYTKFASTLRASYSCLDARVAFVNCCPILVSNTAKRVCAMSFFSELLASIVKIFDNSYKLVVISMGAVPKTSVNDMLKSYPNLKTSFTHYNTSDPAQFEHMNVNKVSASEPISPTARENELLMYDLLMYDLCDLETELNIKATFTCNLYLVTTLKIGTSVDGISRLVKALVGHTPDSLFKPFVDRFKQFNASQAILNAVKMDSQMIIAMRARAEVGAAADRTIGDDMGSPAPSSRDLTFRKRNDDQPTLESQQTSQFQAPARPKSTHLFARASADQSASQNGGTNQEGQRQHFQNGRIVTMPLTRSKSLIRPTHQNRQHAGIGRACGVDWHQQSPVGSRLLHHTTAVGPGPGLH</sequence>
<accession>A0A2G5GKP3</accession>
<dbReference type="EMBL" id="LKMD01000238">
    <property type="protein sequence ID" value="PIA80865.1"/>
    <property type="molecule type" value="Genomic_DNA"/>
</dbReference>
<feature type="region of interest" description="Disordered" evidence="1">
    <location>
        <begin position="328"/>
        <end position="404"/>
    </location>
</feature>
<proteinExistence type="predicted"/>
<comment type="caution">
    <text evidence="2">The sequence shown here is derived from an EMBL/GenBank/DDBJ whole genome shotgun (WGS) entry which is preliminary data.</text>
</comment>
<dbReference type="OrthoDB" id="5426745at2759"/>
<name>A0A2G5GKP3_CERBT</name>
<reference evidence="2 3" key="1">
    <citation type="submission" date="2015-10" db="EMBL/GenBank/DDBJ databases">
        <title>The cercosporin biosynthetic gene cluster was horizontally transferred to several fungal lineages and shown to be expanded in Cercospora beticola based on microsynteny with recipient genomes.</title>
        <authorList>
            <person name="De Jonge R."/>
            <person name="Ebert M.K."/>
            <person name="Suttle J.C."/>
            <person name="Jurick Ii W.M."/>
            <person name="Secor G.A."/>
            <person name="Thomma B.P."/>
            <person name="Van De Peer Y."/>
            <person name="Bolton M.D."/>
        </authorList>
    </citation>
    <scope>NUCLEOTIDE SEQUENCE [LARGE SCALE GENOMIC DNA]</scope>
    <source>
        <strain evidence="2 3">09-40</strain>
    </source>
</reference>
<feature type="compositionally biased region" description="Polar residues" evidence="1">
    <location>
        <begin position="353"/>
        <end position="365"/>
    </location>
</feature>
<gene>
    <name evidence="2" type="ORF">CB0940_12227</name>
</gene>
<dbReference type="Proteomes" id="UP000230605">
    <property type="component" value="Unassembled WGS sequence"/>
</dbReference>
<protein>
    <submittedName>
        <fullName evidence="2">Uncharacterized protein</fullName>
    </submittedName>
</protein>